<dbReference type="Proteomes" id="UP000696280">
    <property type="component" value="Unassembled WGS sequence"/>
</dbReference>
<dbReference type="AlphaFoldDB" id="A0A9N9KX93"/>
<organism evidence="1 2">
    <name type="scientific">Hymenoscyphus fraxineus</name>
    <dbReference type="NCBI Taxonomy" id="746836"/>
    <lineage>
        <taxon>Eukaryota</taxon>
        <taxon>Fungi</taxon>
        <taxon>Dikarya</taxon>
        <taxon>Ascomycota</taxon>
        <taxon>Pezizomycotina</taxon>
        <taxon>Leotiomycetes</taxon>
        <taxon>Helotiales</taxon>
        <taxon>Helotiaceae</taxon>
        <taxon>Hymenoscyphus</taxon>
    </lineage>
</organism>
<sequence>MVEKVNGEIGVSSEPGVGWDRTNGPYSSIVLPLLGRVVGVVGEPGSAYLGREDSVDPTQPWNDVSISLLGQMLIIAMLAEYHQFVVDEEGVEIDEELTIFLFPTTRIDLWVYRSPLITLGVPVHSQLDDPTSWAGIMFPVDWKEPQKGFQPVYRSIAPRPGPGPGPAPSMMVWPVETRHTIAEKHAMIVAPNPDEYQ</sequence>
<name>A0A9N9KX93_9HELO</name>
<evidence type="ECO:0000313" key="2">
    <source>
        <dbReference type="Proteomes" id="UP000696280"/>
    </source>
</evidence>
<dbReference type="OrthoDB" id="342900at2759"/>
<comment type="caution">
    <text evidence="1">The sequence shown here is derived from an EMBL/GenBank/DDBJ whole genome shotgun (WGS) entry which is preliminary data.</text>
</comment>
<keyword evidence="2" id="KW-1185">Reference proteome</keyword>
<accession>A0A9N9KX93</accession>
<evidence type="ECO:0000313" key="1">
    <source>
        <dbReference type="EMBL" id="CAG8955559.1"/>
    </source>
</evidence>
<reference evidence="1" key="1">
    <citation type="submission" date="2021-07" db="EMBL/GenBank/DDBJ databases">
        <authorList>
            <person name="Durling M."/>
        </authorList>
    </citation>
    <scope>NUCLEOTIDE SEQUENCE</scope>
</reference>
<dbReference type="EMBL" id="CAJVRL010000064">
    <property type="protein sequence ID" value="CAG8955559.1"/>
    <property type="molecule type" value="Genomic_DNA"/>
</dbReference>
<gene>
    <name evidence="1" type="ORF">HYFRA_00009513</name>
</gene>
<protein>
    <submittedName>
        <fullName evidence="1">Uncharacterized protein</fullName>
    </submittedName>
</protein>
<proteinExistence type="predicted"/>